<dbReference type="RefSeq" id="WP_245427409.1">
    <property type="nucleotide sequence ID" value="NZ_QNRK01000006.1"/>
</dbReference>
<keyword evidence="5" id="KW-0479">Metal-binding</keyword>
<dbReference type="GO" id="GO:0000155">
    <property type="term" value="F:phosphorelay sensor kinase activity"/>
    <property type="evidence" value="ECO:0007669"/>
    <property type="project" value="InterPro"/>
</dbReference>
<feature type="domain" description="PAC" evidence="18">
    <location>
        <begin position="195"/>
        <end position="254"/>
    </location>
</feature>
<feature type="domain" description="PAS" evidence="17">
    <location>
        <begin position="4"/>
        <end position="72"/>
    </location>
</feature>
<protein>
    <recommendedName>
        <fullName evidence="13">Sensor protein FixL</fullName>
        <ecNumber evidence="3">2.7.13.3</ecNumber>
    </recommendedName>
</protein>
<evidence type="ECO:0000256" key="9">
    <source>
        <dbReference type="ARBA" id="ARBA00022840"/>
    </source>
</evidence>
<comment type="function">
    <text evidence="12">Putative oxygen sensor; modulates the activity of FixJ, a transcriptional activator of nitrogen fixation fixK gene. FixL probably acts as a kinase that phosphorylates FixJ.</text>
</comment>
<dbReference type="SMART" id="SM00448">
    <property type="entry name" value="REC"/>
    <property type="match status" value="1"/>
</dbReference>
<dbReference type="PROSITE" id="PS50113">
    <property type="entry name" value="PAC"/>
    <property type="match status" value="1"/>
</dbReference>
<accession>A0A366FNN7</accession>
<dbReference type="InterPro" id="IPR003594">
    <property type="entry name" value="HATPase_dom"/>
</dbReference>
<evidence type="ECO:0000313" key="20">
    <source>
        <dbReference type="Proteomes" id="UP000253529"/>
    </source>
</evidence>
<dbReference type="InterPro" id="IPR000700">
    <property type="entry name" value="PAS-assoc_C"/>
</dbReference>
<dbReference type="Gene3D" id="3.40.50.2300">
    <property type="match status" value="1"/>
</dbReference>
<dbReference type="SMART" id="SM00388">
    <property type="entry name" value="HisKA"/>
    <property type="match status" value="1"/>
</dbReference>
<name>A0A366FNN7_9HYPH</name>
<dbReference type="EC" id="2.7.13.3" evidence="3"/>
<keyword evidence="6" id="KW-0808">Transferase</keyword>
<evidence type="ECO:0000256" key="3">
    <source>
        <dbReference type="ARBA" id="ARBA00012438"/>
    </source>
</evidence>
<sequence length="632" mass="69000">MTADATSLAKILDLANIIVQEPGGTILYWSSGCERLYGWKRDEAMGQTLYRLLRTDYPVSREEILRSLRERGNWEGEVVHHTKSGWALSIRTLCVARKSEDGELQSILQNNIDVTGLRRAQEDLSDREALLRSILDTVPEAMVIIDERGIIQSFSAAAAALFGYRRDEVIGENVKILMPNPYAAEHDGYLDNYLRTGEKRIIGYGRLVKAVTKDGVVFPIELSVGEARSKHRRMFTGFVRDLTSRQKMEEELRQSQKMEAVGQLTGGVAHDFNNILTAVIANLELLAPHLTDPDLRELASEAHGAARDGARLAGQLLAFGRRQPLHAEPTDVCALLTSFSALLRRTLGETIELRIHVPPDALIAMVDSAQLQNALLNLALNARDAMRRGGALTIEVAPVRLDADYAQSYPEVRTGRYGLVTISDSGSGMSEEVRRRAFEPFFTTKPTGAGTGLGLSMVYGFVKQSGGHIQIYSEVGRGTSVRLYLPLAEAGGADAAATGADVQPAILQAGSETILLVEDDPRLRRVLGRRLRGLGYQIIEADHGAAAMAEVATRSDIALIFTDMVMPGGMTGLELAEAALAVRADLKILFTSGYAEPAIARLGLKKGAWLKKPYTADQLADKIREVLEDSAP</sequence>
<dbReference type="InterPro" id="IPR000014">
    <property type="entry name" value="PAS"/>
</dbReference>
<evidence type="ECO:0000259" key="18">
    <source>
        <dbReference type="PROSITE" id="PS50113"/>
    </source>
</evidence>
<dbReference type="InterPro" id="IPR005467">
    <property type="entry name" value="His_kinase_dom"/>
</dbReference>
<evidence type="ECO:0000256" key="8">
    <source>
        <dbReference type="ARBA" id="ARBA00022777"/>
    </source>
</evidence>
<reference evidence="19 20" key="1">
    <citation type="submission" date="2018-06" db="EMBL/GenBank/DDBJ databases">
        <title>Genomic Encyclopedia of Type Strains, Phase IV (KMG-IV): sequencing the most valuable type-strain genomes for metagenomic binning, comparative biology and taxonomic classification.</title>
        <authorList>
            <person name="Goeker M."/>
        </authorList>
    </citation>
    <scope>NUCLEOTIDE SEQUENCE [LARGE SCALE GENOMIC DNA]</scope>
    <source>
        <strain evidence="19 20">DSM 24875</strain>
    </source>
</reference>
<dbReference type="SUPFAM" id="SSF55785">
    <property type="entry name" value="PYP-like sensor domain (PAS domain)"/>
    <property type="match status" value="2"/>
</dbReference>
<dbReference type="SMART" id="SM00387">
    <property type="entry name" value="HATPase_c"/>
    <property type="match status" value="1"/>
</dbReference>
<dbReference type="Pfam" id="PF13426">
    <property type="entry name" value="PAS_9"/>
    <property type="match status" value="1"/>
</dbReference>
<dbReference type="SMART" id="SM00091">
    <property type="entry name" value="PAS"/>
    <property type="match status" value="2"/>
</dbReference>
<feature type="domain" description="Response regulatory" evidence="16">
    <location>
        <begin position="513"/>
        <end position="627"/>
    </location>
</feature>
<feature type="domain" description="PAS" evidence="17">
    <location>
        <begin position="127"/>
        <end position="197"/>
    </location>
</feature>
<evidence type="ECO:0000256" key="11">
    <source>
        <dbReference type="ARBA" id="ARBA00023012"/>
    </source>
</evidence>
<evidence type="ECO:0000313" key="19">
    <source>
        <dbReference type="EMBL" id="RBP16181.1"/>
    </source>
</evidence>
<dbReference type="GO" id="GO:0005524">
    <property type="term" value="F:ATP binding"/>
    <property type="evidence" value="ECO:0007669"/>
    <property type="project" value="UniProtKB-KW"/>
</dbReference>
<evidence type="ECO:0000256" key="14">
    <source>
        <dbReference type="PROSITE-ProRule" id="PRU00169"/>
    </source>
</evidence>
<dbReference type="InterPro" id="IPR001789">
    <property type="entry name" value="Sig_transdc_resp-reg_receiver"/>
</dbReference>
<evidence type="ECO:0000256" key="1">
    <source>
        <dbReference type="ARBA" id="ARBA00000085"/>
    </source>
</evidence>
<dbReference type="GO" id="GO:0006355">
    <property type="term" value="P:regulation of DNA-templated transcription"/>
    <property type="evidence" value="ECO:0007669"/>
    <property type="project" value="InterPro"/>
</dbReference>
<keyword evidence="7" id="KW-0547">Nucleotide-binding</keyword>
<dbReference type="InterPro" id="IPR003661">
    <property type="entry name" value="HisK_dim/P_dom"/>
</dbReference>
<dbReference type="CDD" id="cd00082">
    <property type="entry name" value="HisKA"/>
    <property type="match status" value="1"/>
</dbReference>
<proteinExistence type="predicted"/>
<dbReference type="Gene3D" id="3.30.450.20">
    <property type="entry name" value="PAS domain"/>
    <property type="match status" value="2"/>
</dbReference>
<dbReference type="InterPro" id="IPR036097">
    <property type="entry name" value="HisK_dim/P_sf"/>
</dbReference>
<keyword evidence="11" id="KW-0902">Two-component regulatory system</keyword>
<evidence type="ECO:0000256" key="10">
    <source>
        <dbReference type="ARBA" id="ARBA00023004"/>
    </source>
</evidence>
<dbReference type="Gene3D" id="3.30.565.10">
    <property type="entry name" value="Histidine kinase-like ATPase, C-terminal domain"/>
    <property type="match status" value="1"/>
</dbReference>
<dbReference type="CDD" id="cd00130">
    <property type="entry name" value="PAS"/>
    <property type="match status" value="2"/>
</dbReference>
<dbReference type="PANTHER" id="PTHR43065:SF42">
    <property type="entry name" value="TWO-COMPONENT SENSOR PPRA"/>
    <property type="match status" value="1"/>
</dbReference>
<dbReference type="PRINTS" id="PR00344">
    <property type="entry name" value="BCTRLSENSOR"/>
</dbReference>
<dbReference type="PANTHER" id="PTHR43065">
    <property type="entry name" value="SENSOR HISTIDINE KINASE"/>
    <property type="match status" value="1"/>
</dbReference>
<dbReference type="PROSITE" id="PS50109">
    <property type="entry name" value="HIS_KIN"/>
    <property type="match status" value="1"/>
</dbReference>
<organism evidence="19 20">
    <name type="scientific">Roseiarcus fermentans</name>
    <dbReference type="NCBI Taxonomy" id="1473586"/>
    <lineage>
        <taxon>Bacteria</taxon>
        <taxon>Pseudomonadati</taxon>
        <taxon>Pseudomonadota</taxon>
        <taxon>Alphaproteobacteria</taxon>
        <taxon>Hyphomicrobiales</taxon>
        <taxon>Roseiarcaceae</taxon>
        <taxon>Roseiarcus</taxon>
    </lineage>
</organism>
<keyword evidence="9" id="KW-0067">ATP-binding</keyword>
<feature type="domain" description="Histidine kinase" evidence="15">
    <location>
        <begin position="267"/>
        <end position="489"/>
    </location>
</feature>
<keyword evidence="4 14" id="KW-0597">Phosphoprotein</keyword>
<dbReference type="InterPro" id="IPR036890">
    <property type="entry name" value="HATPase_C_sf"/>
</dbReference>
<dbReference type="PROSITE" id="PS50112">
    <property type="entry name" value="PAS"/>
    <property type="match status" value="2"/>
</dbReference>
<evidence type="ECO:0000256" key="5">
    <source>
        <dbReference type="ARBA" id="ARBA00022617"/>
    </source>
</evidence>
<gene>
    <name evidence="19" type="ORF">DFR50_106143</name>
</gene>
<dbReference type="Pfam" id="PF00072">
    <property type="entry name" value="Response_reg"/>
    <property type="match status" value="1"/>
</dbReference>
<keyword evidence="10" id="KW-0408">Iron</keyword>
<keyword evidence="8 19" id="KW-0418">Kinase</keyword>
<keyword evidence="5" id="KW-0349">Heme</keyword>
<comment type="cofactor">
    <cofactor evidence="2">
        <name>heme</name>
        <dbReference type="ChEBI" id="CHEBI:30413"/>
    </cofactor>
</comment>
<dbReference type="InterPro" id="IPR004358">
    <property type="entry name" value="Sig_transdc_His_kin-like_C"/>
</dbReference>
<evidence type="ECO:0000259" key="15">
    <source>
        <dbReference type="PROSITE" id="PS50109"/>
    </source>
</evidence>
<evidence type="ECO:0000256" key="12">
    <source>
        <dbReference type="ARBA" id="ARBA00059827"/>
    </source>
</evidence>
<evidence type="ECO:0000259" key="17">
    <source>
        <dbReference type="PROSITE" id="PS50112"/>
    </source>
</evidence>
<dbReference type="EMBL" id="QNRK01000006">
    <property type="protein sequence ID" value="RBP16181.1"/>
    <property type="molecule type" value="Genomic_DNA"/>
</dbReference>
<dbReference type="FunFam" id="3.30.450.20:FF:000060">
    <property type="entry name" value="Sensor protein FixL"/>
    <property type="match status" value="1"/>
</dbReference>
<comment type="catalytic activity">
    <reaction evidence="1">
        <text>ATP + protein L-histidine = ADP + protein N-phospho-L-histidine.</text>
        <dbReference type="EC" id="2.7.13.3"/>
    </reaction>
</comment>
<dbReference type="SUPFAM" id="SSF47384">
    <property type="entry name" value="Homodimeric domain of signal transducing histidine kinase"/>
    <property type="match status" value="1"/>
</dbReference>
<dbReference type="AlphaFoldDB" id="A0A366FNN7"/>
<dbReference type="Pfam" id="PF00512">
    <property type="entry name" value="HisKA"/>
    <property type="match status" value="1"/>
</dbReference>
<evidence type="ECO:0000259" key="16">
    <source>
        <dbReference type="PROSITE" id="PS50110"/>
    </source>
</evidence>
<dbReference type="NCBIfam" id="TIGR00229">
    <property type="entry name" value="sensory_box"/>
    <property type="match status" value="2"/>
</dbReference>
<dbReference type="Pfam" id="PF02518">
    <property type="entry name" value="HATPase_c"/>
    <property type="match status" value="1"/>
</dbReference>
<feature type="modified residue" description="4-aspartylphosphate" evidence="14">
    <location>
        <position position="563"/>
    </location>
</feature>
<dbReference type="Pfam" id="PF00989">
    <property type="entry name" value="PAS"/>
    <property type="match status" value="1"/>
</dbReference>
<keyword evidence="20" id="KW-1185">Reference proteome</keyword>
<evidence type="ECO:0000256" key="2">
    <source>
        <dbReference type="ARBA" id="ARBA00001971"/>
    </source>
</evidence>
<evidence type="ECO:0000256" key="6">
    <source>
        <dbReference type="ARBA" id="ARBA00022679"/>
    </source>
</evidence>
<evidence type="ECO:0000256" key="4">
    <source>
        <dbReference type="ARBA" id="ARBA00022553"/>
    </source>
</evidence>
<dbReference type="Proteomes" id="UP000253529">
    <property type="component" value="Unassembled WGS sequence"/>
</dbReference>
<evidence type="ECO:0000256" key="13">
    <source>
        <dbReference type="ARBA" id="ARBA00070616"/>
    </source>
</evidence>
<dbReference type="InterPro" id="IPR013767">
    <property type="entry name" value="PAS_fold"/>
</dbReference>
<evidence type="ECO:0000256" key="7">
    <source>
        <dbReference type="ARBA" id="ARBA00022741"/>
    </source>
</evidence>
<dbReference type="InterPro" id="IPR011006">
    <property type="entry name" value="CheY-like_superfamily"/>
</dbReference>
<dbReference type="Gene3D" id="1.10.287.130">
    <property type="match status" value="1"/>
</dbReference>
<dbReference type="InterPro" id="IPR035965">
    <property type="entry name" value="PAS-like_dom_sf"/>
</dbReference>
<dbReference type="SUPFAM" id="SSF55874">
    <property type="entry name" value="ATPase domain of HSP90 chaperone/DNA topoisomerase II/histidine kinase"/>
    <property type="match status" value="1"/>
</dbReference>
<comment type="caution">
    <text evidence="19">The sequence shown here is derived from an EMBL/GenBank/DDBJ whole genome shotgun (WGS) entry which is preliminary data.</text>
</comment>
<dbReference type="SUPFAM" id="SSF52172">
    <property type="entry name" value="CheY-like"/>
    <property type="match status" value="1"/>
</dbReference>
<dbReference type="PROSITE" id="PS50110">
    <property type="entry name" value="RESPONSE_REGULATORY"/>
    <property type="match status" value="1"/>
</dbReference>